<dbReference type="EMBL" id="BONF01000019">
    <property type="protein sequence ID" value="GIF82225.1"/>
    <property type="molecule type" value="Genomic_DNA"/>
</dbReference>
<gene>
    <name evidence="2" type="ORF">Cba03nite_35740</name>
</gene>
<proteinExistence type="predicted"/>
<reference evidence="2 3" key="1">
    <citation type="submission" date="2021-01" db="EMBL/GenBank/DDBJ databases">
        <title>Whole genome shotgun sequence of Catellatospora bangladeshensis NBRC 107357.</title>
        <authorList>
            <person name="Komaki H."/>
            <person name="Tamura T."/>
        </authorList>
    </citation>
    <scope>NUCLEOTIDE SEQUENCE [LARGE SCALE GENOMIC DNA]</scope>
    <source>
        <strain evidence="2 3">NBRC 107357</strain>
    </source>
</reference>
<feature type="coiled-coil region" evidence="1">
    <location>
        <begin position="70"/>
        <end position="97"/>
    </location>
</feature>
<protein>
    <submittedName>
        <fullName evidence="2">Uncharacterized protein</fullName>
    </submittedName>
</protein>
<keyword evidence="1" id="KW-0175">Coiled coil</keyword>
<dbReference type="InterPro" id="IPR007793">
    <property type="entry name" value="DivIVA_fam"/>
</dbReference>
<feature type="coiled-coil region" evidence="1">
    <location>
        <begin position="128"/>
        <end position="170"/>
    </location>
</feature>
<accession>A0A8J3NI97</accession>
<keyword evidence="3" id="KW-1185">Reference proteome</keyword>
<evidence type="ECO:0000313" key="3">
    <source>
        <dbReference type="Proteomes" id="UP000601223"/>
    </source>
</evidence>
<evidence type="ECO:0000256" key="1">
    <source>
        <dbReference type="SAM" id="Coils"/>
    </source>
</evidence>
<dbReference type="PANTHER" id="PTHR35794:SF2">
    <property type="entry name" value="CELL DIVISION PROTEIN DIVIVA"/>
    <property type="match status" value="1"/>
</dbReference>
<dbReference type="AlphaFoldDB" id="A0A8J3NI97"/>
<dbReference type="PANTHER" id="PTHR35794">
    <property type="entry name" value="CELL DIVISION PROTEIN DIVIVA"/>
    <property type="match status" value="1"/>
</dbReference>
<sequence>MTDNRLKGRVKGLFGGAAADAEVLEHAEPVLADPEAERQALQVLVLARRTADEHIATAQQEASRIHAEARAKSEEIAREARAMVETAREEAARIQAAAQAKAVEVSREAQAHAETTRRESEKVLTDARHRAEDILDDAQAKADRLEGDALQQYEDVVGSLEGKRAALQQRIEGLQQFDREYRARLRKFMSGQLEALDADEPSLAEVEQHMVADVPPQATRQQPVRRR</sequence>
<evidence type="ECO:0000313" key="2">
    <source>
        <dbReference type="EMBL" id="GIF82225.1"/>
    </source>
</evidence>
<dbReference type="RefSeq" id="WP_203747110.1">
    <property type="nucleotide sequence ID" value="NZ_BONF01000019.1"/>
</dbReference>
<dbReference type="Proteomes" id="UP000601223">
    <property type="component" value="Unassembled WGS sequence"/>
</dbReference>
<comment type="caution">
    <text evidence="2">The sequence shown here is derived from an EMBL/GenBank/DDBJ whole genome shotgun (WGS) entry which is preliminary data.</text>
</comment>
<name>A0A8J3NI97_9ACTN</name>
<organism evidence="2 3">
    <name type="scientific">Catellatospora bangladeshensis</name>
    <dbReference type="NCBI Taxonomy" id="310355"/>
    <lineage>
        <taxon>Bacteria</taxon>
        <taxon>Bacillati</taxon>
        <taxon>Actinomycetota</taxon>
        <taxon>Actinomycetes</taxon>
        <taxon>Micromonosporales</taxon>
        <taxon>Micromonosporaceae</taxon>
        <taxon>Catellatospora</taxon>
    </lineage>
</organism>